<evidence type="ECO:0000313" key="2">
    <source>
        <dbReference type="Proteomes" id="UP000027746"/>
    </source>
</evidence>
<dbReference type="AlphaFoldDB" id="A0A073IWA3"/>
<dbReference type="EMBL" id="JAMD01000020">
    <property type="protein sequence ID" value="KEJ94019.1"/>
    <property type="molecule type" value="Genomic_DNA"/>
</dbReference>
<accession>A0A073IWA3</accession>
<gene>
    <name evidence="1" type="ORF">SUH3_11670</name>
</gene>
<keyword evidence="2" id="KW-1185">Reference proteome</keyword>
<sequence>MAKTLDYQITLYPAHRDGAFVVTQFQMLANYPEKRIEAAGMDDLIDQVTQFAMEHGESCSASVRCLAPRKPPGFKRATENLYFNLVDRTAEKRGDAAA</sequence>
<reference evidence="1 2" key="1">
    <citation type="submission" date="2014-01" db="EMBL/GenBank/DDBJ databases">
        <title>Sulfitobacter sp. H3 (MCCC 1A00686) Genome Sequencing.</title>
        <authorList>
            <person name="Lai Q."/>
            <person name="Hong Z."/>
        </authorList>
    </citation>
    <scope>NUCLEOTIDE SEQUENCE [LARGE SCALE GENOMIC DNA]</scope>
    <source>
        <strain evidence="1 2">H3</strain>
    </source>
</reference>
<evidence type="ECO:0000313" key="1">
    <source>
        <dbReference type="EMBL" id="KEJ94019.1"/>
    </source>
</evidence>
<protein>
    <submittedName>
        <fullName evidence="1">Uncharacterized protein</fullName>
    </submittedName>
</protein>
<name>A0A073IWA3_9RHOB</name>
<dbReference type="OrthoDB" id="7743912at2"/>
<comment type="caution">
    <text evidence="1">The sequence shown here is derived from an EMBL/GenBank/DDBJ whole genome shotgun (WGS) entry which is preliminary data.</text>
</comment>
<organism evidence="1 2">
    <name type="scientific">Pseudosulfitobacter pseudonitzschiae</name>
    <dbReference type="NCBI Taxonomy" id="1402135"/>
    <lineage>
        <taxon>Bacteria</taxon>
        <taxon>Pseudomonadati</taxon>
        <taxon>Pseudomonadota</taxon>
        <taxon>Alphaproteobacteria</taxon>
        <taxon>Rhodobacterales</taxon>
        <taxon>Roseobacteraceae</taxon>
        <taxon>Pseudosulfitobacter</taxon>
    </lineage>
</organism>
<dbReference type="RefSeq" id="WP_009804229.1">
    <property type="nucleotide sequence ID" value="NZ_FQVP01000014.1"/>
</dbReference>
<dbReference type="Proteomes" id="UP000027746">
    <property type="component" value="Unassembled WGS sequence"/>
</dbReference>
<proteinExistence type="predicted"/>